<evidence type="ECO:0000256" key="2">
    <source>
        <dbReference type="ARBA" id="ARBA00022603"/>
    </source>
</evidence>
<evidence type="ECO:0000313" key="6">
    <source>
        <dbReference type="Proteomes" id="UP000309676"/>
    </source>
</evidence>
<feature type="domain" description="RNA 2-O ribose methyltransferase substrate binding" evidence="4">
    <location>
        <begin position="34"/>
        <end position="107"/>
    </location>
</feature>
<keyword evidence="6" id="KW-1185">Reference proteome</keyword>
<name>A0A5R9GC29_9BACL</name>
<dbReference type="Gene3D" id="3.30.1330.30">
    <property type="match status" value="1"/>
</dbReference>
<dbReference type="CDD" id="cd18095">
    <property type="entry name" value="SpoU-like_rRNA-MTase"/>
    <property type="match status" value="1"/>
</dbReference>
<dbReference type="GO" id="GO:0003723">
    <property type="term" value="F:RNA binding"/>
    <property type="evidence" value="ECO:0007669"/>
    <property type="project" value="InterPro"/>
</dbReference>
<reference evidence="5 6" key="1">
    <citation type="submission" date="2019-05" db="EMBL/GenBank/DDBJ databases">
        <authorList>
            <person name="Narsing Rao M.P."/>
            <person name="Li W.J."/>
        </authorList>
    </citation>
    <scope>NUCLEOTIDE SEQUENCE [LARGE SCALE GENOMIC DNA]</scope>
    <source>
        <strain evidence="5 6">SYSU_K30003</strain>
    </source>
</reference>
<gene>
    <name evidence="5" type="ORF">FE782_03220</name>
</gene>
<dbReference type="GO" id="GO:0006396">
    <property type="term" value="P:RNA processing"/>
    <property type="evidence" value="ECO:0007669"/>
    <property type="project" value="InterPro"/>
</dbReference>
<dbReference type="SUPFAM" id="SSF75217">
    <property type="entry name" value="alpha/beta knot"/>
    <property type="match status" value="1"/>
</dbReference>
<dbReference type="InterPro" id="IPR001537">
    <property type="entry name" value="SpoU_MeTrfase"/>
</dbReference>
<dbReference type="InterPro" id="IPR029064">
    <property type="entry name" value="Ribosomal_eL30-like_sf"/>
</dbReference>
<dbReference type="InterPro" id="IPR053888">
    <property type="entry name" value="MRM3-like_sub_bind"/>
</dbReference>
<keyword evidence="3 5" id="KW-0808">Transferase</keyword>
<accession>A0A5R9GC29</accession>
<dbReference type="GO" id="GO:0008173">
    <property type="term" value="F:RNA methyltransferase activity"/>
    <property type="evidence" value="ECO:0007669"/>
    <property type="project" value="InterPro"/>
</dbReference>
<dbReference type="InterPro" id="IPR029028">
    <property type="entry name" value="Alpha/beta_knot_MTases"/>
</dbReference>
<proteinExistence type="inferred from homology"/>
<dbReference type="RefSeq" id="WP_138192467.1">
    <property type="nucleotide sequence ID" value="NZ_VCIW01000002.1"/>
</dbReference>
<dbReference type="Gene3D" id="3.40.1280.10">
    <property type="match status" value="1"/>
</dbReference>
<comment type="similarity">
    <text evidence="1">Belongs to the class IV-like SAM-binding methyltransferase superfamily. RNA methyltransferase TrmH family.</text>
</comment>
<dbReference type="Pfam" id="PF22435">
    <property type="entry name" value="MRM3-like_sub_bind"/>
    <property type="match status" value="1"/>
</dbReference>
<dbReference type="EMBL" id="VCIW01000002">
    <property type="protein sequence ID" value="TLS53301.1"/>
    <property type="molecule type" value="Genomic_DNA"/>
</dbReference>
<dbReference type="InterPro" id="IPR051259">
    <property type="entry name" value="rRNA_Methyltransferase"/>
</dbReference>
<evidence type="ECO:0000256" key="1">
    <source>
        <dbReference type="ARBA" id="ARBA00007228"/>
    </source>
</evidence>
<evidence type="ECO:0000313" key="5">
    <source>
        <dbReference type="EMBL" id="TLS53301.1"/>
    </source>
</evidence>
<dbReference type="InterPro" id="IPR013123">
    <property type="entry name" value="SpoU_subst-bd"/>
</dbReference>
<comment type="caution">
    <text evidence="5">The sequence shown here is derived from an EMBL/GenBank/DDBJ whole genome shotgun (WGS) entry which is preliminary data.</text>
</comment>
<dbReference type="SMART" id="SM00967">
    <property type="entry name" value="SpoU_sub_bind"/>
    <property type="match status" value="1"/>
</dbReference>
<dbReference type="SUPFAM" id="SSF55315">
    <property type="entry name" value="L30e-like"/>
    <property type="match status" value="1"/>
</dbReference>
<dbReference type="AlphaFoldDB" id="A0A5R9GC29"/>
<evidence type="ECO:0000259" key="4">
    <source>
        <dbReference type="SMART" id="SM00967"/>
    </source>
</evidence>
<dbReference type="PANTHER" id="PTHR43191">
    <property type="entry name" value="RRNA METHYLTRANSFERASE 3"/>
    <property type="match status" value="1"/>
</dbReference>
<dbReference type="OrthoDB" id="9794400at2"/>
<keyword evidence="2 5" id="KW-0489">Methyltransferase</keyword>
<organism evidence="5 6">
    <name type="scientific">Paenibacillus antri</name>
    <dbReference type="NCBI Taxonomy" id="2582848"/>
    <lineage>
        <taxon>Bacteria</taxon>
        <taxon>Bacillati</taxon>
        <taxon>Bacillota</taxon>
        <taxon>Bacilli</taxon>
        <taxon>Bacillales</taxon>
        <taxon>Paenibacillaceae</taxon>
        <taxon>Paenibacillus</taxon>
    </lineage>
</organism>
<sequence length="269" mass="28157">MREAEPIRSLQNPQVKAWASLLSKKGRDEAGRFLVEGAHLVVEALRSGYDVAEVLYVPGSPAAAEAAAAAGRSTPDWIPVSEQVMAKVAEARTPQGVAAVVKQRTTTLDELLAAKGQGPFIAVDAVQDPGNLGTILRSADAAGARAVLLGVGTVDVYNPKTIRATMGALFHVPIVACDLAEALPRAKNAGVRVVGTSLEARRSCYEAPLGGDMCFLFGNEGAGVSPRLLALADETVIIPMRGEAESLNVAMAATVLLFEALRQREYGNA</sequence>
<protein>
    <submittedName>
        <fullName evidence="5">RNA methyltransferase</fullName>
    </submittedName>
</protein>
<dbReference type="PANTHER" id="PTHR43191:SF2">
    <property type="entry name" value="RRNA METHYLTRANSFERASE 3, MITOCHONDRIAL"/>
    <property type="match status" value="1"/>
</dbReference>
<dbReference type="GO" id="GO:0005737">
    <property type="term" value="C:cytoplasm"/>
    <property type="evidence" value="ECO:0007669"/>
    <property type="project" value="UniProtKB-ARBA"/>
</dbReference>
<dbReference type="InterPro" id="IPR029026">
    <property type="entry name" value="tRNA_m1G_MTases_N"/>
</dbReference>
<evidence type="ECO:0000256" key="3">
    <source>
        <dbReference type="ARBA" id="ARBA00022679"/>
    </source>
</evidence>
<dbReference type="Pfam" id="PF00588">
    <property type="entry name" value="SpoU_methylase"/>
    <property type="match status" value="1"/>
</dbReference>
<dbReference type="GO" id="GO:0032259">
    <property type="term" value="P:methylation"/>
    <property type="evidence" value="ECO:0007669"/>
    <property type="project" value="UniProtKB-KW"/>
</dbReference>
<dbReference type="Proteomes" id="UP000309676">
    <property type="component" value="Unassembled WGS sequence"/>
</dbReference>